<dbReference type="RefSeq" id="WP_259436527.1">
    <property type="nucleotide sequence ID" value="NZ_CP103866.1"/>
</dbReference>
<name>A0ABY5U546_LACSH</name>
<gene>
    <name evidence="8" type="ORF">NYR52_06345</name>
</gene>
<evidence type="ECO:0000256" key="5">
    <source>
        <dbReference type="ARBA" id="ARBA00022989"/>
    </source>
</evidence>
<comment type="similarity">
    <text evidence="2">Belongs to the chromate ion transporter (CHR) (TC 2.A.51) family.</text>
</comment>
<evidence type="ECO:0000256" key="3">
    <source>
        <dbReference type="ARBA" id="ARBA00022475"/>
    </source>
</evidence>
<comment type="subcellular location">
    <subcellularLocation>
        <location evidence="1">Cell membrane</location>
        <topology evidence="1">Multi-pass membrane protein</topology>
    </subcellularLocation>
</comment>
<accession>A0ABY5U546</accession>
<dbReference type="PANTHER" id="PTHR43663:SF1">
    <property type="entry name" value="CHROMATE TRANSPORTER"/>
    <property type="match status" value="1"/>
</dbReference>
<evidence type="ECO:0000256" key="7">
    <source>
        <dbReference type="SAM" id="Phobius"/>
    </source>
</evidence>
<dbReference type="EMBL" id="CP103866">
    <property type="protein sequence ID" value="UWE04746.1"/>
    <property type="molecule type" value="Genomic_DNA"/>
</dbReference>
<feature type="transmembrane region" description="Helical" evidence="7">
    <location>
        <begin position="103"/>
        <end position="128"/>
    </location>
</feature>
<keyword evidence="6 7" id="KW-0472">Membrane</keyword>
<keyword evidence="5 7" id="KW-1133">Transmembrane helix</keyword>
<evidence type="ECO:0000313" key="8">
    <source>
        <dbReference type="EMBL" id="UWE04746.1"/>
    </source>
</evidence>
<evidence type="ECO:0000256" key="2">
    <source>
        <dbReference type="ARBA" id="ARBA00005262"/>
    </source>
</evidence>
<dbReference type="InterPro" id="IPR052518">
    <property type="entry name" value="CHR_Transporter"/>
</dbReference>
<organism evidence="8 9">
    <name type="scientific">Laceyella sacchari</name>
    <name type="common">Thermoactinomyces thalpophilus</name>
    <dbReference type="NCBI Taxonomy" id="37482"/>
    <lineage>
        <taxon>Bacteria</taxon>
        <taxon>Bacillati</taxon>
        <taxon>Bacillota</taxon>
        <taxon>Bacilli</taxon>
        <taxon>Bacillales</taxon>
        <taxon>Thermoactinomycetaceae</taxon>
        <taxon>Laceyella</taxon>
    </lineage>
</organism>
<dbReference type="Proteomes" id="UP001058650">
    <property type="component" value="Chromosome"/>
</dbReference>
<dbReference type="Pfam" id="PF02417">
    <property type="entry name" value="Chromate_transp"/>
    <property type="match status" value="1"/>
</dbReference>
<keyword evidence="9" id="KW-1185">Reference proteome</keyword>
<sequence length="216" mass="23682">MKFYTIAVMNVVQLQKKMWEREKPMKQGRGKWWQLFLSFCKVSPVTFGGGFAVLPLIEKEILHRRQWMDEREFGEATAIAQSIPGAIAVNVAMVIGYRLAGMVGVLCATVGIVLPAFAIVLLMCFGFYHIHTWNWVNGALEGVKAAIVALIVYAAIRMGKSALCDKWTWVIMGGAVGGLLFLHVHPLLVMVAGALAGMGFASGKRVLAALRQSESE</sequence>
<feature type="transmembrane region" description="Helical" evidence="7">
    <location>
        <begin position="32"/>
        <end position="57"/>
    </location>
</feature>
<evidence type="ECO:0000313" key="9">
    <source>
        <dbReference type="Proteomes" id="UP001058650"/>
    </source>
</evidence>
<reference evidence="8" key="1">
    <citation type="submission" date="2022-08" db="EMBL/GenBank/DDBJ databases">
        <title>The complete genome sequence of the thermophilic bacterium Laceyella sacchari FBKL4.010 reveals the basis for tetramethylpyrazine biosynthesis in Moutai-flavor Daqu.</title>
        <authorList>
            <person name="Li D."/>
            <person name="Huang W."/>
            <person name="Wang C."/>
            <person name="Qiu S."/>
        </authorList>
    </citation>
    <scope>NUCLEOTIDE SEQUENCE</scope>
    <source>
        <strain evidence="8">FBKL4.014</strain>
    </source>
</reference>
<evidence type="ECO:0000256" key="6">
    <source>
        <dbReference type="ARBA" id="ARBA00023136"/>
    </source>
</evidence>
<proteinExistence type="inferred from homology"/>
<keyword evidence="3" id="KW-1003">Cell membrane</keyword>
<keyword evidence="4 7" id="KW-0812">Transmembrane</keyword>
<protein>
    <submittedName>
        <fullName evidence="8">Chromate transporter</fullName>
    </submittedName>
</protein>
<evidence type="ECO:0000256" key="1">
    <source>
        <dbReference type="ARBA" id="ARBA00004651"/>
    </source>
</evidence>
<feature type="transmembrane region" description="Helical" evidence="7">
    <location>
        <begin position="78"/>
        <end position="97"/>
    </location>
</feature>
<feature type="transmembrane region" description="Helical" evidence="7">
    <location>
        <begin position="135"/>
        <end position="156"/>
    </location>
</feature>
<dbReference type="InterPro" id="IPR003370">
    <property type="entry name" value="Chromate_transpt"/>
</dbReference>
<dbReference type="PANTHER" id="PTHR43663">
    <property type="entry name" value="CHROMATE TRANSPORT PROTEIN-RELATED"/>
    <property type="match status" value="1"/>
</dbReference>
<feature type="transmembrane region" description="Helical" evidence="7">
    <location>
        <begin position="168"/>
        <end position="201"/>
    </location>
</feature>
<evidence type="ECO:0000256" key="4">
    <source>
        <dbReference type="ARBA" id="ARBA00022692"/>
    </source>
</evidence>